<evidence type="ECO:0000256" key="8">
    <source>
        <dbReference type="SAM" id="MobiDB-lite"/>
    </source>
</evidence>
<evidence type="ECO:0000256" key="5">
    <source>
        <dbReference type="ARBA" id="ARBA00022728"/>
    </source>
</evidence>
<name>A0A8H5FMU6_9AGAR</name>
<keyword evidence="11" id="KW-1185">Reference proteome</keyword>
<dbReference type="SUPFAM" id="SSF47938">
    <property type="entry name" value="Functional domain of the splicing factor Prp18"/>
    <property type="match status" value="1"/>
</dbReference>
<evidence type="ECO:0000259" key="9">
    <source>
        <dbReference type="SMART" id="SM00500"/>
    </source>
</evidence>
<keyword evidence="5" id="KW-0747">Spliceosome</keyword>
<evidence type="ECO:0000256" key="6">
    <source>
        <dbReference type="ARBA" id="ARBA00023187"/>
    </source>
</evidence>
<gene>
    <name evidence="10" type="ORF">D9611_001742</name>
</gene>
<dbReference type="PANTHER" id="PTHR13007">
    <property type="entry name" value="PRE-MRNA SPLICING FACTOR-RELATED"/>
    <property type="match status" value="1"/>
</dbReference>
<keyword evidence="7" id="KW-0539">Nucleus</keyword>
<evidence type="ECO:0000256" key="1">
    <source>
        <dbReference type="ARBA" id="ARBA00004123"/>
    </source>
</evidence>
<evidence type="ECO:0000256" key="2">
    <source>
        <dbReference type="ARBA" id="ARBA00008137"/>
    </source>
</evidence>
<dbReference type="Gene3D" id="4.10.280.110">
    <property type="entry name" value="Pre-mRNA processing factor 4 domain"/>
    <property type="match status" value="1"/>
</dbReference>
<evidence type="ECO:0000256" key="4">
    <source>
        <dbReference type="ARBA" id="ARBA00022664"/>
    </source>
</evidence>
<reference evidence="10 11" key="1">
    <citation type="journal article" date="2020" name="ISME J.">
        <title>Uncovering the hidden diversity of litter-decomposition mechanisms in mushroom-forming fungi.</title>
        <authorList>
            <person name="Floudas D."/>
            <person name="Bentzer J."/>
            <person name="Ahren D."/>
            <person name="Johansson T."/>
            <person name="Persson P."/>
            <person name="Tunlid A."/>
        </authorList>
    </citation>
    <scope>NUCLEOTIDE SEQUENCE [LARGE SCALE GENOMIC DNA]</scope>
    <source>
        <strain evidence="10 11">CBS 175.51</strain>
    </source>
</reference>
<keyword evidence="4" id="KW-0507">mRNA processing</keyword>
<dbReference type="Pfam" id="PF02840">
    <property type="entry name" value="Prp18"/>
    <property type="match status" value="1"/>
</dbReference>
<dbReference type="InterPro" id="IPR014906">
    <property type="entry name" value="PRP4-like"/>
</dbReference>
<proteinExistence type="inferred from homology"/>
<dbReference type="InterPro" id="IPR039979">
    <property type="entry name" value="PRPF18"/>
</dbReference>
<dbReference type="SMART" id="SM00500">
    <property type="entry name" value="SFM"/>
    <property type="match status" value="1"/>
</dbReference>
<dbReference type="OrthoDB" id="10261918at2759"/>
<dbReference type="GO" id="GO:0046540">
    <property type="term" value="C:U4/U6 x U5 tri-snRNP complex"/>
    <property type="evidence" value="ECO:0007669"/>
    <property type="project" value="TreeGrafter"/>
</dbReference>
<organism evidence="10 11">
    <name type="scientific">Ephemerocybe angulata</name>
    <dbReference type="NCBI Taxonomy" id="980116"/>
    <lineage>
        <taxon>Eukaryota</taxon>
        <taxon>Fungi</taxon>
        <taxon>Dikarya</taxon>
        <taxon>Basidiomycota</taxon>
        <taxon>Agaricomycotina</taxon>
        <taxon>Agaricomycetes</taxon>
        <taxon>Agaricomycetidae</taxon>
        <taxon>Agaricales</taxon>
        <taxon>Agaricineae</taxon>
        <taxon>Psathyrellaceae</taxon>
        <taxon>Ephemerocybe</taxon>
    </lineage>
</organism>
<comment type="caution">
    <text evidence="10">The sequence shown here is derived from an EMBL/GenBank/DDBJ whole genome shotgun (WGS) entry which is preliminary data.</text>
</comment>
<evidence type="ECO:0000313" key="11">
    <source>
        <dbReference type="Proteomes" id="UP000541558"/>
    </source>
</evidence>
<dbReference type="InterPro" id="IPR036285">
    <property type="entry name" value="PRP4-like_sf"/>
</dbReference>
<evidence type="ECO:0000256" key="3">
    <source>
        <dbReference type="ARBA" id="ARBA00018242"/>
    </source>
</evidence>
<dbReference type="Gene3D" id="1.20.940.10">
    <property type="entry name" value="Functional domain of the splicing factor Prp18"/>
    <property type="match status" value="1"/>
</dbReference>
<feature type="compositionally biased region" description="Basic and acidic residues" evidence="8">
    <location>
        <begin position="29"/>
        <end position="65"/>
    </location>
</feature>
<comment type="subcellular location">
    <subcellularLocation>
        <location evidence="1">Nucleus</location>
    </subcellularLocation>
</comment>
<dbReference type="Pfam" id="PF08799">
    <property type="entry name" value="PRP4"/>
    <property type="match status" value="1"/>
</dbReference>
<dbReference type="Proteomes" id="UP000541558">
    <property type="component" value="Unassembled WGS sequence"/>
</dbReference>
<dbReference type="FunFam" id="1.20.940.10:FF:000002">
    <property type="entry name" value="Pre-mRNA processing factor 18"/>
    <property type="match status" value="1"/>
</dbReference>
<dbReference type="EMBL" id="JAACJK010000001">
    <property type="protein sequence ID" value="KAF5342551.1"/>
    <property type="molecule type" value="Genomic_DNA"/>
</dbReference>
<dbReference type="GO" id="GO:0005682">
    <property type="term" value="C:U5 snRNP"/>
    <property type="evidence" value="ECO:0007669"/>
    <property type="project" value="TreeGrafter"/>
</dbReference>
<dbReference type="PANTHER" id="PTHR13007:SF19">
    <property type="entry name" value="PRE-MRNA-SPLICING FACTOR 18"/>
    <property type="match status" value="1"/>
</dbReference>
<comment type="similarity">
    <text evidence="2">Belongs to the PRP18 family.</text>
</comment>
<dbReference type="SUPFAM" id="SSF158230">
    <property type="entry name" value="PRP4-like"/>
    <property type="match status" value="1"/>
</dbReference>
<sequence>MDALKAEIASKRKVLEDPVAAARPTKYMKRGDLERLKEEQERKAREEKRKVEEEATAKRKAEEAATRVAAAQAKAAVEARAKAQSSSKSPSKSPGLLVAELQDAIMSDAQMKEQYAISNEETIRRLRSKGQPIRLFAESDKDRRLRLRALELLDEKDHERLGGQNDFKKALEDVENIEREMHSKGSKGKKKAAASGEDGVGEGGVLDLDLVKTDPDKLYPIIYYALKRILKEWGESMDERPVEIKQSRQGKLAAATQVQSAEYLKPLFKQLRSRSLPQDVLARIAEIVHHVQKRQYQRANDSYLRLSIGNAPWPIGVTMVGIHERSAREKISADQVAHVLNDEVSRKYIQSLKRLITFSQTKYPPADISQLMG</sequence>
<evidence type="ECO:0000256" key="7">
    <source>
        <dbReference type="ARBA" id="ARBA00023242"/>
    </source>
</evidence>
<dbReference type="GO" id="GO:0000350">
    <property type="term" value="P:generation of catalytic spliceosome for second transesterification step"/>
    <property type="evidence" value="ECO:0007669"/>
    <property type="project" value="TreeGrafter"/>
</dbReference>
<accession>A0A8H5FMU6</accession>
<dbReference type="GO" id="GO:0071021">
    <property type="term" value="C:U2-type post-spliceosomal complex"/>
    <property type="evidence" value="ECO:0007669"/>
    <property type="project" value="TreeGrafter"/>
</dbReference>
<protein>
    <recommendedName>
        <fullName evidence="3">Pre-mRNA-splicing factor 18</fullName>
    </recommendedName>
</protein>
<feature type="domain" description="Pre-mRNA processing factor 4 (PRP4)-like" evidence="9">
    <location>
        <begin position="117"/>
        <end position="169"/>
    </location>
</feature>
<keyword evidence="6" id="KW-0508">mRNA splicing</keyword>
<dbReference type="InterPro" id="IPR004098">
    <property type="entry name" value="Prp18"/>
</dbReference>
<feature type="region of interest" description="Disordered" evidence="8">
    <location>
        <begin position="26"/>
        <end position="66"/>
    </location>
</feature>
<dbReference type="AlphaFoldDB" id="A0A8H5FMU6"/>
<evidence type="ECO:0000313" key="10">
    <source>
        <dbReference type="EMBL" id="KAF5342551.1"/>
    </source>
</evidence>